<feature type="repeat" description="PPR" evidence="3">
    <location>
        <begin position="396"/>
        <end position="430"/>
    </location>
</feature>
<dbReference type="InterPro" id="IPR011990">
    <property type="entry name" value="TPR-like_helical_dom_sf"/>
</dbReference>
<dbReference type="FunFam" id="1.25.40.10:FF:000196">
    <property type="entry name" value="Pentatricopeptide repeat-containing protein At4g14850"/>
    <property type="match status" value="1"/>
</dbReference>
<evidence type="ECO:0000313" key="5">
    <source>
        <dbReference type="Proteomes" id="UP001630127"/>
    </source>
</evidence>
<keyword evidence="5" id="KW-1185">Reference proteome</keyword>
<dbReference type="PANTHER" id="PTHR47926">
    <property type="entry name" value="PENTATRICOPEPTIDE REPEAT-CONTAINING PROTEIN"/>
    <property type="match status" value="1"/>
</dbReference>
<accession>A0ABD2Y2M2</accession>
<evidence type="ECO:0000256" key="3">
    <source>
        <dbReference type="PROSITE-ProRule" id="PRU00708"/>
    </source>
</evidence>
<keyword evidence="1" id="KW-0677">Repeat</keyword>
<dbReference type="InterPro" id="IPR002885">
    <property type="entry name" value="PPR_rpt"/>
</dbReference>
<dbReference type="Pfam" id="PF13041">
    <property type="entry name" value="PPR_2"/>
    <property type="match status" value="2"/>
</dbReference>
<dbReference type="Pfam" id="PF01535">
    <property type="entry name" value="PPR"/>
    <property type="match status" value="4"/>
</dbReference>
<feature type="repeat" description="PPR" evidence="3">
    <location>
        <begin position="295"/>
        <end position="329"/>
    </location>
</feature>
<evidence type="ECO:0000313" key="4">
    <source>
        <dbReference type="EMBL" id="KAL3501398.1"/>
    </source>
</evidence>
<name>A0ABD2Y2M2_9GENT</name>
<sequence>MNKISSCSRGSCKLWPQNFFSQFTIPLIAPDEKILTLLQSCKKTSEITQIHGYMFKSGVDQLPFPLSKLLAYATQDINYAVSIFKNTQKPNLYMFNTILRAYSISDDYQKQTLVLFNYLRAQTILLDEFTFVSVLKSCSRILAVWTGLSVHSVVLRSGFLLFLNVKNTLLHFYCVWERIRDARQLFDEFAEQRDLVSWSTLMGGYLGVSQYYVVVDLFRQLCNGGHVAGKTIMLSVLSAAGELGCVSGGGCLHGHCIKIGFFFDLNVVSALVSMYGKMGCIDSGRRVFDEVDARDVVLWNCLIDGYAKRGLIEEAFSLLGSMKQEGMKPNASTLAGLLSACASSGSLAVGQCVHDYVKEQKIVLDAVLGTALVDMYAKCGLLSKASDVFGRIACKDVKCWTAMIQGYGVNGEAKNAVTLFHRMEEEDFRPNEVTFLAVLNACSHGGLVTEGMSCFRKMVQHYGLTPKIEHYGCMIDLLGRAGLLKDAHKLIKSLPIEEDATSWRALLAACRVHGNVELGELVRRKLEEVCDEHPADSLILTSTYAMAGRISDCKNMLENEGNSIKEVECSQAVKKEAGCSTIELSNREQGISELTQNIDLVYAT</sequence>
<organism evidence="4 5">
    <name type="scientific">Cinchona calisaya</name>
    <dbReference type="NCBI Taxonomy" id="153742"/>
    <lineage>
        <taxon>Eukaryota</taxon>
        <taxon>Viridiplantae</taxon>
        <taxon>Streptophyta</taxon>
        <taxon>Embryophyta</taxon>
        <taxon>Tracheophyta</taxon>
        <taxon>Spermatophyta</taxon>
        <taxon>Magnoliopsida</taxon>
        <taxon>eudicotyledons</taxon>
        <taxon>Gunneridae</taxon>
        <taxon>Pentapetalae</taxon>
        <taxon>asterids</taxon>
        <taxon>lamiids</taxon>
        <taxon>Gentianales</taxon>
        <taxon>Rubiaceae</taxon>
        <taxon>Cinchonoideae</taxon>
        <taxon>Cinchoneae</taxon>
        <taxon>Cinchona</taxon>
    </lineage>
</organism>
<dbReference type="Gene3D" id="1.25.40.10">
    <property type="entry name" value="Tetratricopeptide repeat domain"/>
    <property type="match status" value="3"/>
</dbReference>
<dbReference type="NCBIfam" id="TIGR00756">
    <property type="entry name" value="PPR"/>
    <property type="match status" value="2"/>
</dbReference>
<proteinExistence type="inferred from homology"/>
<dbReference type="PANTHER" id="PTHR47926:SF490">
    <property type="entry name" value="REPEAT-LIKE SUPERFAMILY PROTEIN, PUTATIVE-RELATED"/>
    <property type="match status" value="1"/>
</dbReference>
<dbReference type="EMBL" id="JBJUIK010000015">
    <property type="protein sequence ID" value="KAL3501398.1"/>
    <property type="molecule type" value="Genomic_DNA"/>
</dbReference>
<dbReference type="PROSITE" id="PS51375">
    <property type="entry name" value="PPR"/>
    <property type="match status" value="2"/>
</dbReference>
<evidence type="ECO:0000256" key="1">
    <source>
        <dbReference type="ARBA" id="ARBA00022737"/>
    </source>
</evidence>
<dbReference type="AlphaFoldDB" id="A0ABD2Y2M2"/>
<evidence type="ECO:0000256" key="2">
    <source>
        <dbReference type="ARBA" id="ARBA00061659"/>
    </source>
</evidence>
<dbReference type="FunFam" id="1.25.40.10:FF:000090">
    <property type="entry name" value="Pentatricopeptide repeat-containing protein, chloroplastic"/>
    <property type="match status" value="1"/>
</dbReference>
<comment type="caution">
    <text evidence="4">The sequence shown here is derived from an EMBL/GenBank/DDBJ whole genome shotgun (WGS) entry which is preliminary data.</text>
</comment>
<protein>
    <recommendedName>
        <fullName evidence="6">Pentatricopeptide repeat-containing protein</fullName>
    </recommendedName>
</protein>
<evidence type="ECO:0008006" key="6">
    <source>
        <dbReference type="Google" id="ProtNLM"/>
    </source>
</evidence>
<dbReference type="InterPro" id="IPR046960">
    <property type="entry name" value="PPR_At4g14850-like_plant"/>
</dbReference>
<gene>
    <name evidence="4" type="ORF">ACH5RR_035847</name>
</gene>
<comment type="similarity">
    <text evidence="2">Belongs to the PPR family. PCMP-E subfamily.</text>
</comment>
<reference evidence="4 5" key="1">
    <citation type="submission" date="2024-11" db="EMBL/GenBank/DDBJ databases">
        <title>A near-complete genome assembly of Cinchona calisaya.</title>
        <authorList>
            <person name="Lian D.C."/>
            <person name="Zhao X.W."/>
            <person name="Wei L."/>
        </authorList>
    </citation>
    <scope>NUCLEOTIDE SEQUENCE [LARGE SCALE GENOMIC DNA]</scope>
    <source>
        <tissue evidence="4">Nenye</tissue>
    </source>
</reference>
<dbReference type="Proteomes" id="UP001630127">
    <property type="component" value="Unassembled WGS sequence"/>
</dbReference>